<keyword evidence="8 13" id="KW-1133">Transmembrane helix</keyword>
<keyword evidence="10 13" id="KW-0472">Membrane</keyword>
<evidence type="ECO:0000256" key="1">
    <source>
        <dbReference type="ARBA" id="ARBA00004141"/>
    </source>
</evidence>
<evidence type="ECO:0000256" key="11">
    <source>
        <dbReference type="ARBA" id="ARBA00023303"/>
    </source>
</evidence>
<evidence type="ECO:0000256" key="13">
    <source>
        <dbReference type="SAM" id="Phobius"/>
    </source>
</evidence>
<protein>
    <submittedName>
        <fullName evidence="14">TMEM175 family protein</fullName>
    </submittedName>
</protein>
<comment type="similarity">
    <text evidence="2">Belongs to the TMEM175 family.</text>
</comment>
<comment type="subcellular location">
    <subcellularLocation>
        <location evidence="1">Membrane</location>
        <topology evidence="1">Multi-pass membrane protein</topology>
    </subcellularLocation>
</comment>
<dbReference type="PANTHER" id="PTHR31462">
    <property type="entry name" value="ENDOSOMAL/LYSOSOMAL POTASSIUM CHANNEL TMEM175"/>
    <property type="match status" value="1"/>
</dbReference>
<evidence type="ECO:0000256" key="9">
    <source>
        <dbReference type="ARBA" id="ARBA00023065"/>
    </source>
</evidence>
<evidence type="ECO:0000313" key="14">
    <source>
        <dbReference type="EMBL" id="MEE1945167.1"/>
    </source>
</evidence>
<evidence type="ECO:0000256" key="3">
    <source>
        <dbReference type="ARBA" id="ARBA00022448"/>
    </source>
</evidence>
<feature type="transmembrane region" description="Helical" evidence="13">
    <location>
        <begin position="177"/>
        <end position="195"/>
    </location>
</feature>
<feature type="transmembrane region" description="Helical" evidence="13">
    <location>
        <begin position="201"/>
        <end position="218"/>
    </location>
</feature>
<keyword evidence="5 13" id="KW-0812">Transmembrane</keyword>
<evidence type="ECO:0000256" key="5">
    <source>
        <dbReference type="ARBA" id="ARBA00022692"/>
    </source>
</evidence>
<comment type="catalytic activity">
    <reaction evidence="12">
        <text>K(+)(in) = K(+)(out)</text>
        <dbReference type="Rhea" id="RHEA:29463"/>
        <dbReference type="ChEBI" id="CHEBI:29103"/>
    </reaction>
</comment>
<evidence type="ECO:0000256" key="7">
    <source>
        <dbReference type="ARBA" id="ARBA00022958"/>
    </source>
</evidence>
<dbReference type="Proteomes" id="UP001336835">
    <property type="component" value="Unassembled WGS sequence"/>
</dbReference>
<feature type="transmembrane region" description="Helical" evidence="13">
    <location>
        <begin position="21"/>
        <end position="43"/>
    </location>
</feature>
<keyword evidence="11" id="KW-0407">Ion channel</keyword>
<gene>
    <name evidence="14" type="ORF">VRU48_08615</name>
</gene>
<evidence type="ECO:0000256" key="2">
    <source>
        <dbReference type="ARBA" id="ARBA00006920"/>
    </source>
</evidence>
<keyword evidence="9" id="KW-0406">Ion transport</keyword>
<keyword evidence="15" id="KW-1185">Reference proteome</keyword>
<dbReference type="Pfam" id="PF06736">
    <property type="entry name" value="TMEM175"/>
    <property type="match status" value="1"/>
</dbReference>
<keyword evidence="7" id="KW-0630">Potassium</keyword>
<proteinExistence type="inferred from homology"/>
<evidence type="ECO:0000256" key="6">
    <source>
        <dbReference type="ARBA" id="ARBA00022826"/>
    </source>
</evidence>
<feature type="transmembrane region" description="Helical" evidence="13">
    <location>
        <begin position="126"/>
        <end position="147"/>
    </location>
</feature>
<evidence type="ECO:0000256" key="8">
    <source>
        <dbReference type="ARBA" id="ARBA00022989"/>
    </source>
</evidence>
<reference evidence="14 15" key="1">
    <citation type="submission" date="2024-01" db="EMBL/GenBank/DDBJ databases">
        <title>Pedobacter sp. nov., isolated from fresh soil.</title>
        <authorList>
            <person name="Le N.T.T."/>
        </authorList>
    </citation>
    <scope>NUCLEOTIDE SEQUENCE [LARGE SCALE GENOMIC DNA]</scope>
    <source>
        <strain evidence="14 15">KR3-3</strain>
    </source>
</reference>
<keyword evidence="4" id="KW-0633">Potassium transport</keyword>
<sequence>MSAPKQEITKEEIKKEFQLERMILFSDAVFAIVITLMAIEIHLPELKEHEHYTTTTFLTALKHILPTVFAYALSFFFIGMMWYKHLKMFSLLKDYDLGLIIRNLVFLFFIGLFPFGSSLVVLKQEILLPTLIYSLIILLCMAAQLVLHSYILNSGKNLIVKVDVAEQRIELKKRIQILITMLVIATLAYFTYLMIPAEADKSYASLWVFVFAIIAQLINKKKGKKTPVAAAKK</sequence>
<dbReference type="PANTHER" id="PTHR31462:SF5">
    <property type="entry name" value="ENDOSOMAL_LYSOSOMAL PROTON CHANNEL TMEM175"/>
    <property type="match status" value="1"/>
</dbReference>
<evidence type="ECO:0000313" key="15">
    <source>
        <dbReference type="Proteomes" id="UP001336835"/>
    </source>
</evidence>
<keyword evidence="3" id="KW-0813">Transport</keyword>
<keyword evidence="6" id="KW-0631">Potassium channel</keyword>
<comment type="caution">
    <text evidence="14">The sequence shown here is derived from an EMBL/GenBank/DDBJ whole genome shotgun (WGS) entry which is preliminary data.</text>
</comment>
<evidence type="ECO:0000256" key="10">
    <source>
        <dbReference type="ARBA" id="ARBA00023136"/>
    </source>
</evidence>
<accession>A0ABU7I6S8</accession>
<name>A0ABU7I6S8_9SPHI</name>
<evidence type="ECO:0000256" key="4">
    <source>
        <dbReference type="ARBA" id="ARBA00022538"/>
    </source>
</evidence>
<organism evidence="14 15">
    <name type="scientific">Pedobacter albus</name>
    <dbReference type="NCBI Taxonomy" id="3113905"/>
    <lineage>
        <taxon>Bacteria</taxon>
        <taxon>Pseudomonadati</taxon>
        <taxon>Bacteroidota</taxon>
        <taxon>Sphingobacteriia</taxon>
        <taxon>Sphingobacteriales</taxon>
        <taxon>Sphingobacteriaceae</taxon>
        <taxon>Pedobacter</taxon>
    </lineage>
</organism>
<dbReference type="EMBL" id="JAZDQT010000001">
    <property type="protein sequence ID" value="MEE1945167.1"/>
    <property type="molecule type" value="Genomic_DNA"/>
</dbReference>
<dbReference type="RefSeq" id="WP_330107516.1">
    <property type="nucleotide sequence ID" value="NZ_JAZDQT010000001.1"/>
</dbReference>
<evidence type="ECO:0000256" key="12">
    <source>
        <dbReference type="ARBA" id="ARBA00034430"/>
    </source>
</evidence>
<feature type="transmembrane region" description="Helical" evidence="13">
    <location>
        <begin position="95"/>
        <end position="114"/>
    </location>
</feature>
<feature type="transmembrane region" description="Helical" evidence="13">
    <location>
        <begin position="63"/>
        <end position="83"/>
    </location>
</feature>
<dbReference type="InterPro" id="IPR010617">
    <property type="entry name" value="TMEM175-like"/>
</dbReference>